<evidence type="ECO:0000313" key="2">
    <source>
        <dbReference type="Proteomes" id="UP000033123"/>
    </source>
</evidence>
<dbReference type="AlphaFoldDB" id="A0A0E3PNN9"/>
<sequence length="156" mass="17797">MTCEDNRFCRLLKNLRCACNLCGPWHAVRFIRSGKRAQAGEARDRLYVLRNTKIDGARPRSLGFLERFPHHLRYGSGVDNHLGPFCNRLEHTQQIDNLMRLLMDTVEADLGTDRYQRSAIGEGVGGSQKQINRARSQRGYTDTRLARNAAIDVSHE</sequence>
<accession>A0A0E3PNN9</accession>
<dbReference type="Proteomes" id="UP000033123">
    <property type="component" value="Chromosome"/>
</dbReference>
<dbReference type="HOGENOM" id="CLU_1682727_0_0_2"/>
<protein>
    <submittedName>
        <fullName evidence="1">Uncharacterized protein</fullName>
    </submittedName>
</protein>
<evidence type="ECO:0000313" key="1">
    <source>
        <dbReference type="EMBL" id="AKB36799.1"/>
    </source>
</evidence>
<name>A0A0E3PNN9_9EURY</name>
<organism evidence="1 2">
    <name type="scientific">Methanosarcina siciliae C2J</name>
    <dbReference type="NCBI Taxonomy" id="1434118"/>
    <lineage>
        <taxon>Archaea</taxon>
        <taxon>Methanobacteriati</taxon>
        <taxon>Methanobacteriota</taxon>
        <taxon>Stenosarchaea group</taxon>
        <taxon>Methanomicrobia</taxon>
        <taxon>Methanosarcinales</taxon>
        <taxon>Methanosarcinaceae</taxon>
        <taxon>Methanosarcina</taxon>
    </lineage>
</organism>
<proteinExistence type="predicted"/>
<gene>
    <name evidence="1" type="ORF">MSSAC_2209</name>
</gene>
<dbReference type="EMBL" id="CP009508">
    <property type="protein sequence ID" value="AKB36799.1"/>
    <property type="molecule type" value="Genomic_DNA"/>
</dbReference>
<reference evidence="1 2" key="1">
    <citation type="submission" date="2014-07" db="EMBL/GenBank/DDBJ databases">
        <title>Methanogenic archaea and the global carbon cycle.</title>
        <authorList>
            <person name="Henriksen J.R."/>
            <person name="Luke J."/>
            <person name="Reinhart S."/>
            <person name="Benedict M.N."/>
            <person name="Youngblut N.D."/>
            <person name="Metcalf M.E."/>
            <person name="Whitaker R.J."/>
            <person name="Metcalf W.W."/>
        </authorList>
    </citation>
    <scope>NUCLEOTIDE SEQUENCE [LARGE SCALE GENOMIC DNA]</scope>
    <source>
        <strain evidence="1 2">C2J</strain>
    </source>
</reference>
<dbReference type="KEGG" id="msj:MSSAC_2209"/>